<feature type="domain" description="PPE family C-terminal" evidence="5">
    <location>
        <begin position="312"/>
        <end position="399"/>
    </location>
</feature>
<evidence type="ECO:0000256" key="1">
    <source>
        <dbReference type="ARBA" id="ARBA00010652"/>
    </source>
</evidence>
<dbReference type="AlphaFoldDB" id="A0A1A2V8G6"/>
<comment type="similarity">
    <text evidence="1">Belongs to the mycobacterial PPE family.</text>
</comment>
<dbReference type="GO" id="GO:0052572">
    <property type="term" value="P:response to host immune response"/>
    <property type="evidence" value="ECO:0007669"/>
    <property type="project" value="TreeGrafter"/>
</dbReference>
<organism evidence="6 7">
    <name type="scientific">Mycobacterium scrofulaceum</name>
    <dbReference type="NCBI Taxonomy" id="1783"/>
    <lineage>
        <taxon>Bacteria</taxon>
        <taxon>Bacillati</taxon>
        <taxon>Actinomycetota</taxon>
        <taxon>Actinomycetes</taxon>
        <taxon>Mycobacteriales</taxon>
        <taxon>Mycobacteriaceae</taxon>
        <taxon>Mycobacterium</taxon>
    </lineage>
</organism>
<evidence type="ECO:0000256" key="3">
    <source>
        <dbReference type="SAM" id="SignalP"/>
    </source>
</evidence>
<feature type="signal peptide" evidence="3">
    <location>
        <begin position="1"/>
        <end position="21"/>
    </location>
</feature>
<name>A0A1A2V8G6_MYCSC</name>
<gene>
    <name evidence="6" type="ORF">A5679_20850</name>
</gene>
<dbReference type="PANTHER" id="PTHR46766">
    <property type="entry name" value="GLUTAMINE-RICH PROTEIN 2"/>
    <property type="match status" value="1"/>
</dbReference>
<evidence type="ECO:0000259" key="5">
    <source>
        <dbReference type="Pfam" id="PF12484"/>
    </source>
</evidence>
<accession>A0A1A2V8G6</accession>
<dbReference type="Gene3D" id="1.20.1260.20">
    <property type="entry name" value="PPE superfamily"/>
    <property type="match status" value="1"/>
</dbReference>
<feature type="chain" id="PRO_5008316405" description="PPE family protein" evidence="3">
    <location>
        <begin position="22"/>
        <end position="452"/>
    </location>
</feature>
<feature type="compositionally biased region" description="Low complexity" evidence="2">
    <location>
        <begin position="163"/>
        <end position="184"/>
    </location>
</feature>
<feature type="compositionally biased region" description="Polar residues" evidence="2">
    <location>
        <begin position="153"/>
        <end position="162"/>
    </location>
</feature>
<keyword evidence="3" id="KW-0732">Signal</keyword>
<dbReference type="PANTHER" id="PTHR46766:SF1">
    <property type="entry name" value="GLUTAMINE-RICH PROTEIN 2"/>
    <property type="match status" value="1"/>
</dbReference>
<comment type="caution">
    <text evidence="6">The sequence shown here is derived from an EMBL/GenBank/DDBJ whole genome shotgun (WGS) entry which is preliminary data.</text>
</comment>
<reference evidence="6 7" key="1">
    <citation type="submission" date="2016-06" db="EMBL/GenBank/DDBJ databases">
        <authorList>
            <person name="Kjaerup R.B."/>
            <person name="Dalgaard T.S."/>
            <person name="Juul-Madsen H.R."/>
        </authorList>
    </citation>
    <scope>NUCLEOTIDE SEQUENCE [LARGE SCALE GENOMIC DNA]</scope>
    <source>
        <strain evidence="6 7">E2838</strain>
    </source>
</reference>
<dbReference type="SUPFAM" id="SSF140459">
    <property type="entry name" value="PE/PPE dimer-like"/>
    <property type="match status" value="1"/>
</dbReference>
<evidence type="ECO:0000313" key="7">
    <source>
        <dbReference type="Proteomes" id="UP000092207"/>
    </source>
</evidence>
<evidence type="ECO:0008006" key="8">
    <source>
        <dbReference type="Google" id="ProtNLM"/>
    </source>
</evidence>
<sequence length="452" mass="43587">MYAGPGSATLLSAAAAWNSLAAELSSVATSYQSVITGLISEWLGPSSAAMAAAAAPYMAWLSATAGQAELTGAEAQAAAGAFQTAFAMMVPPPLIAANRTQLMNLVATNLLGQNTPAIAATETEYGEMWAQDAAAMYGYAAASAVVTGKVTPFSTPPETTNPAGSAAQGASTASSTGNSTSTLSKLVSSLPQSLQNLASPGSSTGTSAVVNPLTSAGSGGVSTLNPITGTVSSGGGSFGAVGDSLLSSYLTIPGDFAMFMGADAIAPLLQTMTMGLTPAAMAPPLAADLPGMAAAGGALGGLMGPGLGGGMAGLGQAASVGALSVPANWGWAATAPPGLVGAAPLGMLAPAAVGEAGTDLAAGFPFPFGGLPRAAAMGAGVGAGAAAVKYGPRLKVAARSPAAGYAPTAATPPPAAAKYPVPTQFPTNGHAPPGYQPAIVYLPTNEEKTAKV</sequence>
<dbReference type="InterPro" id="IPR000030">
    <property type="entry name" value="PPE_dom"/>
</dbReference>
<evidence type="ECO:0000259" key="4">
    <source>
        <dbReference type="Pfam" id="PF00823"/>
    </source>
</evidence>
<dbReference type="InterPro" id="IPR022171">
    <property type="entry name" value="PPE_C"/>
</dbReference>
<dbReference type="EMBL" id="LZJY01000280">
    <property type="protein sequence ID" value="OBH96930.1"/>
    <property type="molecule type" value="Genomic_DNA"/>
</dbReference>
<dbReference type="Pfam" id="PF00823">
    <property type="entry name" value="PPE"/>
    <property type="match status" value="1"/>
</dbReference>
<evidence type="ECO:0000313" key="6">
    <source>
        <dbReference type="EMBL" id="OBH96930.1"/>
    </source>
</evidence>
<feature type="region of interest" description="Disordered" evidence="2">
    <location>
        <begin position="153"/>
        <end position="184"/>
    </location>
</feature>
<dbReference type="Pfam" id="PF12484">
    <property type="entry name" value="PPE-SVP"/>
    <property type="match status" value="1"/>
</dbReference>
<proteinExistence type="inferred from homology"/>
<feature type="domain" description="PPE" evidence="4">
    <location>
        <begin position="1"/>
        <end position="147"/>
    </location>
</feature>
<protein>
    <recommendedName>
        <fullName evidence="8">PPE family protein</fullName>
    </recommendedName>
</protein>
<dbReference type="Proteomes" id="UP000092207">
    <property type="component" value="Unassembled WGS sequence"/>
</dbReference>
<evidence type="ECO:0000256" key="2">
    <source>
        <dbReference type="SAM" id="MobiDB-lite"/>
    </source>
</evidence>
<dbReference type="InterPro" id="IPR038332">
    <property type="entry name" value="PPE_sf"/>
</dbReference>